<dbReference type="AlphaFoldDB" id="A0A840UI19"/>
<organism evidence="1 2">
    <name type="scientific">Marinobacter oulmenensis</name>
    <dbReference type="NCBI Taxonomy" id="643747"/>
    <lineage>
        <taxon>Bacteria</taxon>
        <taxon>Pseudomonadati</taxon>
        <taxon>Pseudomonadota</taxon>
        <taxon>Gammaproteobacteria</taxon>
        <taxon>Pseudomonadales</taxon>
        <taxon>Marinobacteraceae</taxon>
        <taxon>Marinobacter</taxon>
    </lineage>
</organism>
<accession>A0A840UI19</accession>
<sequence length="79" mass="9316">MRPVSIQTFIQVVYCDDNEPPSPATIRRRCPEIPGAFRDGRRWRIDLDTYFETMERRIRGLPENPQELGLLQDLAEQLQ</sequence>
<comment type="caution">
    <text evidence="1">The sequence shown here is derived from an EMBL/GenBank/DDBJ whole genome shotgun (WGS) entry which is preliminary data.</text>
</comment>
<protein>
    <submittedName>
        <fullName evidence="1">Uncharacterized protein</fullName>
    </submittedName>
</protein>
<proteinExistence type="predicted"/>
<evidence type="ECO:0000313" key="2">
    <source>
        <dbReference type="Proteomes" id="UP000591735"/>
    </source>
</evidence>
<evidence type="ECO:0000313" key="1">
    <source>
        <dbReference type="EMBL" id="MBB5320438.1"/>
    </source>
</evidence>
<reference evidence="1 2" key="1">
    <citation type="submission" date="2020-08" db="EMBL/GenBank/DDBJ databases">
        <title>Genomic Encyclopedia of Type Strains, Phase IV (KMG-IV): sequencing the most valuable type-strain genomes for metagenomic binning, comparative biology and taxonomic classification.</title>
        <authorList>
            <person name="Goeker M."/>
        </authorList>
    </citation>
    <scope>NUCLEOTIDE SEQUENCE [LARGE SCALE GENOMIC DNA]</scope>
    <source>
        <strain evidence="1 2">DSM 22359</strain>
    </source>
</reference>
<keyword evidence="2" id="KW-1185">Reference proteome</keyword>
<dbReference type="EMBL" id="JACHFE010000002">
    <property type="protein sequence ID" value="MBB5320438.1"/>
    <property type="molecule type" value="Genomic_DNA"/>
</dbReference>
<name>A0A840UI19_9GAMM</name>
<dbReference type="RefSeq" id="WP_183700234.1">
    <property type="nucleotide sequence ID" value="NZ_JACHFE010000002.1"/>
</dbReference>
<dbReference type="Proteomes" id="UP000591735">
    <property type="component" value="Unassembled WGS sequence"/>
</dbReference>
<gene>
    <name evidence="1" type="ORF">HNR38_000910</name>
</gene>